<feature type="repeat" description="PPR" evidence="2">
    <location>
        <begin position="10"/>
        <end position="44"/>
    </location>
</feature>
<evidence type="ECO:0000313" key="4">
    <source>
        <dbReference type="EMBL" id="EXC22700.1"/>
    </source>
</evidence>
<evidence type="ECO:0000313" key="5">
    <source>
        <dbReference type="Proteomes" id="UP000030645"/>
    </source>
</evidence>
<gene>
    <name evidence="4" type="ORF">L484_001803</name>
</gene>
<accession>W9SAH7</accession>
<keyword evidence="1" id="KW-0677">Repeat</keyword>
<protein>
    <recommendedName>
        <fullName evidence="6">Pentatricopeptide repeat-containing protein</fullName>
    </recommendedName>
</protein>
<evidence type="ECO:0008006" key="6">
    <source>
        <dbReference type="Google" id="ProtNLM"/>
    </source>
</evidence>
<dbReference type="eggNOG" id="KOG4197">
    <property type="taxonomic scope" value="Eukaryota"/>
</dbReference>
<dbReference type="Gene3D" id="1.25.40.10">
    <property type="entry name" value="Tetratricopeptide repeat domain"/>
    <property type="match status" value="1"/>
</dbReference>
<evidence type="ECO:0000256" key="1">
    <source>
        <dbReference type="ARBA" id="ARBA00022737"/>
    </source>
</evidence>
<dbReference type="PANTHER" id="PTHR47931:SF1">
    <property type="entry name" value="PPR CONTAINING PLANT-LIKE PROTEIN"/>
    <property type="match status" value="1"/>
</dbReference>
<dbReference type="InterPro" id="IPR002885">
    <property type="entry name" value="PPR_rpt"/>
</dbReference>
<name>W9SAH7_9ROSA</name>
<feature type="region of interest" description="Disordered" evidence="3">
    <location>
        <begin position="74"/>
        <end position="106"/>
    </location>
</feature>
<dbReference type="PANTHER" id="PTHR47931">
    <property type="entry name" value="OS01G0228400 PROTEIN"/>
    <property type="match status" value="1"/>
</dbReference>
<sequence length="189" mass="21175">MRCVNLVSPNLKTFETLIWGFGEAKQPWRAEEMLQVMERFKIKPKNSTFSLVADAWRAIGLTKEANRMLAVVNKKRKSHKMETEKNPLKSLEKGHQKNSSSASYSNLSQIPTAFTNTEKGSSSITKRSLTVMREGVSSLEGSIFGTKSFFLPFTCKFGKSLQIICRKQTQGQLAIYGKFAPSSTVVLLN</sequence>
<dbReference type="STRING" id="981085.W9SAH7"/>
<dbReference type="PROSITE" id="PS51375">
    <property type="entry name" value="PPR"/>
    <property type="match status" value="1"/>
</dbReference>
<feature type="compositionally biased region" description="Basic and acidic residues" evidence="3">
    <location>
        <begin position="80"/>
        <end position="95"/>
    </location>
</feature>
<dbReference type="EMBL" id="KE345974">
    <property type="protein sequence ID" value="EXC22700.1"/>
    <property type="molecule type" value="Genomic_DNA"/>
</dbReference>
<reference evidence="5" key="1">
    <citation type="submission" date="2013-01" db="EMBL/GenBank/DDBJ databases">
        <title>Draft Genome Sequence of a Mulberry Tree, Morus notabilis C.K. Schneid.</title>
        <authorList>
            <person name="He N."/>
            <person name="Zhao S."/>
        </authorList>
    </citation>
    <scope>NUCLEOTIDE SEQUENCE</scope>
</reference>
<evidence type="ECO:0000256" key="3">
    <source>
        <dbReference type="SAM" id="MobiDB-lite"/>
    </source>
</evidence>
<organism evidence="4 5">
    <name type="scientific">Morus notabilis</name>
    <dbReference type="NCBI Taxonomy" id="981085"/>
    <lineage>
        <taxon>Eukaryota</taxon>
        <taxon>Viridiplantae</taxon>
        <taxon>Streptophyta</taxon>
        <taxon>Embryophyta</taxon>
        <taxon>Tracheophyta</taxon>
        <taxon>Spermatophyta</taxon>
        <taxon>Magnoliopsida</taxon>
        <taxon>eudicotyledons</taxon>
        <taxon>Gunneridae</taxon>
        <taxon>Pentapetalae</taxon>
        <taxon>rosids</taxon>
        <taxon>fabids</taxon>
        <taxon>Rosales</taxon>
        <taxon>Moraceae</taxon>
        <taxon>Moreae</taxon>
        <taxon>Morus</taxon>
    </lineage>
</organism>
<keyword evidence="5" id="KW-1185">Reference proteome</keyword>
<dbReference type="AlphaFoldDB" id="W9SAH7"/>
<dbReference type="InterPro" id="IPR011990">
    <property type="entry name" value="TPR-like_helical_dom_sf"/>
</dbReference>
<dbReference type="Proteomes" id="UP000030645">
    <property type="component" value="Unassembled WGS sequence"/>
</dbReference>
<evidence type="ECO:0000256" key="2">
    <source>
        <dbReference type="PROSITE-ProRule" id="PRU00708"/>
    </source>
</evidence>
<proteinExistence type="predicted"/>